<evidence type="ECO:0000313" key="1">
    <source>
        <dbReference type="EMBL" id="CAG8501452.1"/>
    </source>
</evidence>
<dbReference type="Proteomes" id="UP000789739">
    <property type="component" value="Unassembled WGS sequence"/>
</dbReference>
<comment type="caution">
    <text evidence="1">The sequence shown here is derived from an EMBL/GenBank/DDBJ whole genome shotgun (WGS) entry which is preliminary data.</text>
</comment>
<reference evidence="1" key="1">
    <citation type="submission" date="2021-06" db="EMBL/GenBank/DDBJ databases">
        <authorList>
            <person name="Kallberg Y."/>
            <person name="Tangrot J."/>
            <person name="Rosling A."/>
        </authorList>
    </citation>
    <scope>NUCLEOTIDE SEQUENCE</scope>
    <source>
        <strain evidence="1">BR232B</strain>
    </source>
</reference>
<dbReference type="OrthoDB" id="2355448at2759"/>
<keyword evidence="2" id="KW-1185">Reference proteome</keyword>
<dbReference type="EMBL" id="CAJVPI010000211">
    <property type="protein sequence ID" value="CAG8501452.1"/>
    <property type="molecule type" value="Genomic_DNA"/>
</dbReference>
<gene>
    <name evidence="1" type="ORF">PBRASI_LOCUS2628</name>
</gene>
<dbReference type="AlphaFoldDB" id="A0A9N8ZMQ8"/>
<organism evidence="1 2">
    <name type="scientific">Paraglomus brasilianum</name>
    <dbReference type="NCBI Taxonomy" id="144538"/>
    <lineage>
        <taxon>Eukaryota</taxon>
        <taxon>Fungi</taxon>
        <taxon>Fungi incertae sedis</taxon>
        <taxon>Mucoromycota</taxon>
        <taxon>Glomeromycotina</taxon>
        <taxon>Glomeromycetes</taxon>
        <taxon>Paraglomerales</taxon>
        <taxon>Paraglomeraceae</taxon>
        <taxon>Paraglomus</taxon>
    </lineage>
</organism>
<proteinExistence type="predicted"/>
<accession>A0A9N8ZMQ8</accession>
<sequence>MNFEENIATYFGSTQYPQWSVMGILQYLAEYMDYTSNSKEEISKVLAKHLLHISVGINFKKSAKNKAKKLYAALDTTLSRAEIIQFFDEQDVRFYKKLYKINVEKSVIKDKIFVVKAESTRFFGKSEPVIESNNHPTVPEELNLQVLEKDNDIVLDDNSDEFEDDD</sequence>
<name>A0A9N8ZMQ8_9GLOM</name>
<protein>
    <submittedName>
        <fullName evidence="1">9136_t:CDS:1</fullName>
    </submittedName>
</protein>
<evidence type="ECO:0000313" key="2">
    <source>
        <dbReference type="Proteomes" id="UP000789739"/>
    </source>
</evidence>